<dbReference type="eggNOG" id="COG3386">
    <property type="taxonomic scope" value="Bacteria"/>
</dbReference>
<dbReference type="Pfam" id="PF07589">
    <property type="entry name" value="PEP-CTERM"/>
    <property type="match status" value="1"/>
</dbReference>
<name>B4D9I0_9BACT</name>
<evidence type="ECO:0000259" key="2">
    <source>
        <dbReference type="Pfam" id="PF07589"/>
    </source>
</evidence>
<dbReference type="SUPFAM" id="SSF63829">
    <property type="entry name" value="Calcium-dependent phosphotriesterase"/>
    <property type="match status" value="1"/>
</dbReference>
<dbReference type="Gene3D" id="2.120.10.30">
    <property type="entry name" value="TolB, C-terminal domain"/>
    <property type="match status" value="1"/>
</dbReference>
<feature type="domain" description="Ice-binding protein C-terminal" evidence="2">
    <location>
        <begin position="286"/>
        <end position="309"/>
    </location>
</feature>
<organism evidence="4 5">
    <name type="scientific">Chthoniobacter flavus Ellin428</name>
    <dbReference type="NCBI Taxonomy" id="497964"/>
    <lineage>
        <taxon>Bacteria</taxon>
        <taxon>Pseudomonadati</taxon>
        <taxon>Verrucomicrobiota</taxon>
        <taxon>Spartobacteria</taxon>
        <taxon>Chthoniobacterales</taxon>
        <taxon>Chthoniobacteraceae</taxon>
        <taxon>Chthoniobacter</taxon>
    </lineage>
</organism>
<keyword evidence="5" id="KW-1185">Reference proteome</keyword>
<feature type="signal peptide" evidence="1">
    <location>
        <begin position="1"/>
        <end position="28"/>
    </location>
</feature>
<dbReference type="InterPro" id="IPR011042">
    <property type="entry name" value="6-blade_b-propeller_TolB-like"/>
</dbReference>
<keyword evidence="1" id="KW-0732">Signal</keyword>
<dbReference type="Gene3D" id="2.40.10.500">
    <property type="match status" value="1"/>
</dbReference>
<gene>
    <name evidence="4" type="ORF">CfE428DRAFT_5570</name>
</gene>
<dbReference type="Pfam" id="PF08450">
    <property type="entry name" value="SGL"/>
    <property type="match status" value="1"/>
</dbReference>
<dbReference type="InterPro" id="IPR051344">
    <property type="entry name" value="Vgb"/>
</dbReference>
<dbReference type="EMBL" id="ABVL01000026">
    <property type="protein sequence ID" value="EDY16941.1"/>
    <property type="molecule type" value="Genomic_DNA"/>
</dbReference>
<dbReference type="CDD" id="cd05819">
    <property type="entry name" value="NHL"/>
    <property type="match status" value="1"/>
</dbReference>
<evidence type="ECO:0000259" key="3">
    <source>
        <dbReference type="Pfam" id="PF08450"/>
    </source>
</evidence>
<dbReference type="PANTHER" id="PTHR40274:SF4">
    <property type="entry name" value="BLL1406 PROTEIN"/>
    <property type="match status" value="1"/>
</dbReference>
<dbReference type="InterPro" id="IPR013658">
    <property type="entry name" value="SGL"/>
</dbReference>
<dbReference type="PANTHER" id="PTHR40274">
    <property type="entry name" value="VIRGINIAMYCIN B LYASE"/>
    <property type="match status" value="1"/>
</dbReference>
<dbReference type="Proteomes" id="UP000005824">
    <property type="component" value="Unassembled WGS sequence"/>
</dbReference>
<evidence type="ECO:0000256" key="1">
    <source>
        <dbReference type="SAM" id="SignalP"/>
    </source>
</evidence>
<dbReference type="InParanoid" id="B4D9I0"/>
<sequence>MTMDAKLFSLTFLAGAAALVLLTPVARAQTQTLFVADGHDTIWEIQGGTITSFSTGIGGPQSIAFASNGHLFSADIGSGSILDIAPDGSRVAFTSGLHQPSSLTFDSQGNLYIGSQQDSTIVEYPKIGGVLSTTPVVIDPNILFPFAIAVDSQGNIYSNDANTGSIDKIDAVTHNVTTFASGTDVTNGMTFDSKGNLWGAELREDRVVKVTPTGQETFFGLTGLQSPTGLAFDSLGDLYVTNRGGADGGFVLEYTNNGGTLSNTPIDVPSFFPGSLNDVVVQPLGVPEPSSLGLAVMGIFAGPLFLRRRKRG</sequence>
<protein>
    <submittedName>
        <fullName evidence="4">SMP-30/Gluconolaconase/LRE domain protein</fullName>
    </submittedName>
</protein>
<comment type="caution">
    <text evidence="4">The sequence shown here is derived from an EMBL/GenBank/DDBJ whole genome shotgun (WGS) entry which is preliminary data.</text>
</comment>
<evidence type="ECO:0000313" key="4">
    <source>
        <dbReference type="EMBL" id="EDY16941.1"/>
    </source>
</evidence>
<dbReference type="AlphaFoldDB" id="B4D9I0"/>
<feature type="chain" id="PRO_5002803322" evidence="1">
    <location>
        <begin position="29"/>
        <end position="312"/>
    </location>
</feature>
<dbReference type="STRING" id="497964.CfE428DRAFT_5570"/>
<reference evidence="4 5" key="1">
    <citation type="journal article" date="2011" name="J. Bacteriol.">
        <title>Genome sequence of Chthoniobacter flavus Ellin428, an aerobic heterotrophic soil bacterium.</title>
        <authorList>
            <person name="Kant R."/>
            <person name="van Passel M.W."/>
            <person name="Palva A."/>
            <person name="Lucas S."/>
            <person name="Lapidus A."/>
            <person name="Glavina Del Rio T."/>
            <person name="Dalin E."/>
            <person name="Tice H."/>
            <person name="Bruce D."/>
            <person name="Goodwin L."/>
            <person name="Pitluck S."/>
            <person name="Larimer F.W."/>
            <person name="Land M.L."/>
            <person name="Hauser L."/>
            <person name="Sangwan P."/>
            <person name="de Vos W.M."/>
            <person name="Janssen P.H."/>
            <person name="Smidt H."/>
        </authorList>
    </citation>
    <scope>NUCLEOTIDE SEQUENCE [LARGE SCALE GENOMIC DNA]</scope>
    <source>
        <strain evidence="4 5">Ellin428</strain>
    </source>
</reference>
<proteinExistence type="predicted"/>
<evidence type="ECO:0000313" key="5">
    <source>
        <dbReference type="Proteomes" id="UP000005824"/>
    </source>
</evidence>
<feature type="domain" description="SMP-30/Gluconolactonase/LRE-like region" evidence="3">
    <location>
        <begin position="104"/>
        <end position="241"/>
    </location>
</feature>
<dbReference type="InterPro" id="IPR013424">
    <property type="entry name" value="Ice-binding_C"/>
</dbReference>
<accession>B4D9I0</accession>